<keyword evidence="2" id="KW-1133">Transmembrane helix</keyword>
<evidence type="ECO:0000313" key="4">
    <source>
        <dbReference type="Proteomes" id="UP001152523"/>
    </source>
</evidence>
<feature type="transmembrane region" description="Helical" evidence="2">
    <location>
        <begin position="12"/>
        <end position="30"/>
    </location>
</feature>
<keyword evidence="2" id="KW-0472">Membrane</keyword>
<comment type="caution">
    <text evidence="3">The sequence shown here is derived from an EMBL/GenBank/DDBJ whole genome shotgun (WGS) entry which is preliminary data.</text>
</comment>
<sequence length="146" mass="16181">MLHWMLPSSIYFVMFVVTHSLLLGFPLMGITKLSGNLTLHHALIDQESQRARRVGLAKTRSVGLRVIATWHETCVKIAAYDESVPEITVVAYDISLAANDASEAQKECEVPKVNRFDSLSQNLDSGNDDPFSDPSSDNRVPNNPKI</sequence>
<protein>
    <submittedName>
        <fullName evidence="3">Uncharacterized protein</fullName>
    </submittedName>
</protein>
<feature type="non-terminal residue" evidence="3">
    <location>
        <position position="146"/>
    </location>
</feature>
<evidence type="ECO:0000256" key="2">
    <source>
        <dbReference type="SAM" id="Phobius"/>
    </source>
</evidence>
<dbReference type="AlphaFoldDB" id="A0AAV0CMA1"/>
<proteinExistence type="predicted"/>
<gene>
    <name evidence="3" type="ORF">CEPIT_LOCUS6357</name>
</gene>
<dbReference type="Proteomes" id="UP001152523">
    <property type="component" value="Unassembled WGS sequence"/>
</dbReference>
<evidence type="ECO:0000256" key="1">
    <source>
        <dbReference type="SAM" id="MobiDB-lite"/>
    </source>
</evidence>
<reference evidence="3" key="1">
    <citation type="submission" date="2022-07" db="EMBL/GenBank/DDBJ databases">
        <authorList>
            <person name="Macas J."/>
            <person name="Novak P."/>
            <person name="Neumann P."/>
        </authorList>
    </citation>
    <scope>NUCLEOTIDE SEQUENCE</scope>
</reference>
<evidence type="ECO:0000313" key="3">
    <source>
        <dbReference type="EMBL" id="CAH9077910.1"/>
    </source>
</evidence>
<keyword evidence="2" id="KW-0812">Transmembrane</keyword>
<organism evidence="3 4">
    <name type="scientific">Cuscuta epithymum</name>
    <dbReference type="NCBI Taxonomy" id="186058"/>
    <lineage>
        <taxon>Eukaryota</taxon>
        <taxon>Viridiplantae</taxon>
        <taxon>Streptophyta</taxon>
        <taxon>Embryophyta</taxon>
        <taxon>Tracheophyta</taxon>
        <taxon>Spermatophyta</taxon>
        <taxon>Magnoliopsida</taxon>
        <taxon>eudicotyledons</taxon>
        <taxon>Gunneridae</taxon>
        <taxon>Pentapetalae</taxon>
        <taxon>asterids</taxon>
        <taxon>lamiids</taxon>
        <taxon>Solanales</taxon>
        <taxon>Convolvulaceae</taxon>
        <taxon>Cuscuteae</taxon>
        <taxon>Cuscuta</taxon>
        <taxon>Cuscuta subgen. Cuscuta</taxon>
    </lineage>
</organism>
<name>A0AAV0CMA1_9ASTE</name>
<feature type="region of interest" description="Disordered" evidence="1">
    <location>
        <begin position="118"/>
        <end position="146"/>
    </location>
</feature>
<keyword evidence="4" id="KW-1185">Reference proteome</keyword>
<accession>A0AAV0CMA1</accession>
<dbReference type="EMBL" id="CAMAPF010000031">
    <property type="protein sequence ID" value="CAH9077910.1"/>
    <property type="molecule type" value="Genomic_DNA"/>
</dbReference>